<dbReference type="Proteomes" id="UP000800036">
    <property type="component" value="Unassembled WGS sequence"/>
</dbReference>
<dbReference type="Pfam" id="PF02656">
    <property type="entry name" value="DUF202"/>
    <property type="match status" value="1"/>
</dbReference>
<feature type="domain" description="DUF202" evidence="7">
    <location>
        <begin position="131"/>
        <end position="206"/>
    </location>
</feature>
<evidence type="ECO:0000256" key="6">
    <source>
        <dbReference type="SAM" id="Phobius"/>
    </source>
</evidence>
<accession>A0A6A5VE91</accession>
<dbReference type="OrthoDB" id="199599at2759"/>
<evidence type="ECO:0000313" key="9">
    <source>
        <dbReference type="Proteomes" id="UP000800036"/>
    </source>
</evidence>
<keyword evidence="9" id="KW-1185">Reference proteome</keyword>
<feature type="region of interest" description="Disordered" evidence="5">
    <location>
        <begin position="1"/>
        <end position="33"/>
    </location>
</feature>
<proteinExistence type="predicted"/>
<keyword evidence="3 6" id="KW-1133">Transmembrane helix</keyword>
<name>A0A6A5VE91_9PLEO</name>
<evidence type="ECO:0000256" key="4">
    <source>
        <dbReference type="ARBA" id="ARBA00023136"/>
    </source>
</evidence>
<organism evidence="8 9">
    <name type="scientific">Bimuria novae-zelandiae CBS 107.79</name>
    <dbReference type="NCBI Taxonomy" id="1447943"/>
    <lineage>
        <taxon>Eukaryota</taxon>
        <taxon>Fungi</taxon>
        <taxon>Dikarya</taxon>
        <taxon>Ascomycota</taxon>
        <taxon>Pezizomycotina</taxon>
        <taxon>Dothideomycetes</taxon>
        <taxon>Pleosporomycetidae</taxon>
        <taxon>Pleosporales</taxon>
        <taxon>Massarineae</taxon>
        <taxon>Didymosphaeriaceae</taxon>
        <taxon>Bimuria</taxon>
    </lineage>
</organism>
<dbReference type="PANTHER" id="PTHR34187">
    <property type="entry name" value="FGR18P"/>
    <property type="match status" value="1"/>
</dbReference>
<dbReference type="GO" id="GO:0012505">
    <property type="term" value="C:endomembrane system"/>
    <property type="evidence" value="ECO:0007669"/>
    <property type="project" value="UniProtKB-SubCell"/>
</dbReference>
<sequence length="241" mass="26306">MTDQETPPSAPPLSLGPNAAVDLNAPAPLPHFDSKEYLRNTRHRVAQELGDISGHDASPSRPNALRARPSHDTLTVGGSSAHRSRASTTTDVSGREAPRRRHERRQQTHWYDGIVKFWTQNVSVTIEGDPRDHLALERTFLGYLRTSLALAMIGVVTAQLFRLQHSLSPNPSIGYFVLGVPLAASFIVLGMVVLLVGAIRCWRQQSAMVRGKVYAGGWEITGIMVLSVLVSVLLFVALCLG</sequence>
<evidence type="ECO:0000256" key="2">
    <source>
        <dbReference type="ARBA" id="ARBA00022692"/>
    </source>
</evidence>
<evidence type="ECO:0000313" key="8">
    <source>
        <dbReference type="EMBL" id="KAF1975128.1"/>
    </source>
</evidence>
<dbReference type="InterPro" id="IPR003807">
    <property type="entry name" value="DUF202"/>
</dbReference>
<comment type="subcellular location">
    <subcellularLocation>
        <location evidence="1">Endomembrane system</location>
        <topology evidence="1">Multi-pass membrane protein</topology>
    </subcellularLocation>
</comment>
<protein>
    <recommendedName>
        <fullName evidence="7">DUF202 domain-containing protein</fullName>
    </recommendedName>
</protein>
<dbReference type="InterPro" id="IPR052053">
    <property type="entry name" value="IM_YidH-like"/>
</dbReference>
<feature type="transmembrane region" description="Helical" evidence="6">
    <location>
        <begin position="140"/>
        <end position="161"/>
    </location>
</feature>
<dbReference type="EMBL" id="ML976671">
    <property type="protein sequence ID" value="KAF1975128.1"/>
    <property type="molecule type" value="Genomic_DNA"/>
</dbReference>
<evidence type="ECO:0000256" key="3">
    <source>
        <dbReference type="ARBA" id="ARBA00022989"/>
    </source>
</evidence>
<feature type="transmembrane region" description="Helical" evidence="6">
    <location>
        <begin position="173"/>
        <end position="199"/>
    </location>
</feature>
<evidence type="ECO:0000259" key="7">
    <source>
        <dbReference type="Pfam" id="PF02656"/>
    </source>
</evidence>
<feature type="transmembrane region" description="Helical" evidence="6">
    <location>
        <begin position="220"/>
        <end position="238"/>
    </location>
</feature>
<keyword evidence="2 6" id="KW-0812">Transmembrane</keyword>
<keyword evidence="4 6" id="KW-0472">Membrane</keyword>
<gene>
    <name evidence="8" type="ORF">BU23DRAFT_552552</name>
</gene>
<reference evidence="8" key="1">
    <citation type="journal article" date="2020" name="Stud. Mycol.">
        <title>101 Dothideomycetes genomes: a test case for predicting lifestyles and emergence of pathogens.</title>
        <authorList>
            <person name="Haridas S."/>
            <person name="Albert R."/>
            <person name="Binder M."/>
            <person name="Bloem J."/>
            <person name="Labutti K."/>
            <person name="Salamov A."/>
            <person name="Andreopoulos B."/>
            <person name="Baker S."/>
            <person name="Barry K."/>
            <person name="Bills G."/>
            <person name="Bluhm B."/>
            <person name="Cannon C."/>
            <person name="Castanera R."/>
            <person name="Culley D."/>
            <person name="Daum C."/>
            <person name="Ezra D."/>
            <person name="Gonzalez J."/>
            <person name="Henrissat B."/>
            <person name="Kuo A."/>
            <person name="Liang C."/>
            <person name="Lipzen A."/>
            <person name="Lutzoni F."/>
            <person name="Magnuson J."/>
            <person name="Mondo S."/>
            <person name="Nolan M."/>
            <person name="Ohm R."/>
            <person name="Pangilinan J."/>
            <person name="Park H.-J."/>
            <person name="Ramirez L."/>
            <person name="Alfaro M."/>
            <person name="Sun H."/>
            <person name="Tritt A."/>
            <person name="Yoshinaga Y."/>
            <person name="Zwiers L.-H."/>
            <person name="Turgeon B."/>
            <person name="Goodwin S."/>
            <person name="Spatafora J."/>
            <person name="Crous P."/>
            <person name="Grigoriev I."/>
        </authorList>
    </citation>
    <scope>NUCLEOTIDE SEQUENCE</scope>
    <source>
        <strain evidence="8">CBS 107.79</strain>
    </source>
</reference>
<dbReference type="PANTHER" id="PTHR34187:SF1">
    <property type="entry name" value="DUF202 DOMAIN-CONTAINING PROTEIN"/>
    <property type="match status" value="1"/>
</dbReference>
<evidence type="ECO:0000256" key="1">
    <source>
        <dbReference type="ARBA" id="ARBA00004127"/>
    </source>
</evidence>
<evidence type="ECO:0000256" key="5">
    <source>
        <dbReference type="SAM" id="MobiDB-lite"/>
    </source>
</evidence>
<feature type="region of interest" description="Disordered" evidence="5">
    <location>
        <begin position="49"/>
        <end position="105"/>
    </location>
</feature>
<dbReference type="AlphaFoldDB" id="A0A6A5VE91"/>